<dbReference type="SMART" id="SM01043">
    <property type="entry name" value="BTAD"/>
    <property type="match status" value="1"/>
</dbReference>
<evidence type="ECO:0000313" key="7">
    <source>
        <dbReference type="Proteomes" id="UP000677804"/>
    </source>
</evidence>
<feature type="region of interest" description="Disordered" evidence="3">
    <location>
        <begin position="660"/>
        <end position="679"/>
    </location>
</feature>
<dbReference type="InterPro" id="IPR005158">
    <property type="entry name" value="BTAD"/>
</dbReference>
<keyword evidence="7" id="KW-1185">Reference proteome</keyword>
<sequence length="943" mass="98531">MTSQHQDERRTGPQRFQQVGEPEARPVGAALGAAFLLLLLVVGVPAGLVALDALPVIPTSLPGRADLLATIGVEQLLAVLVWVVWIAWLQFTVCVLVELRSALSGVGLPARVPLAGPSQRLARTLVVTVLLLVTAAGQATAAVAPAVAGYESVASPVAVSAVEVPGPAASTPAPAADASVEAAAQVETTYWLGGMQLSPEEGAELEGRRVYVVQPPEGRYHDNLWDIAERTTGDGMRYREVFELNKGRDQPDGQELTLERLIQPNWLLIMPEDATGVDRVTAVVTPAPAPAVPVQAPAAPTPAGDVATAATGVAGAAAHEVTGSAAESTAPGLVGAGLLAAGLLVALERRRRRGRSGEPGAGAVELEVVLRVGADPQRALLLDRGLRRLAAELRSQRRSLPGVVVARVDDSGLELDLTPAAADAPRPWQTLDGGRRWRLAASDLDLGRIDAPAPFPGLVSLGRDDAGRDVLVDLEAAQGPVALVGDPTAAREVATALAAELATNRWSDALQVTGVGMPDGLRELPADRYTRAGTVTGVLDRLRAHRARATGDDVLTGRLRGDGTAVGVPEYVVLGEPPAPDAGRELAALSTTAQRTALGVVCVGDLPGARWRLEVAADGRLTARLLGVDVRANRLTAAHVDALGELLVEAPDPVRGVDERRAAAEHEGAVERPDVDPPDRTLSAADLQRAAVRVLVLGEPRVEARRPVDEARRPLLTELVTLLALHPEGVHGTVLAAALWPGGATPEVRERTITRAAAWLGEDAAGRPHLRRGDDGRLTLGPDVVVDWDVVRSLLARARGAADPAAERSLLGEALALAAAPVVAVRPPGRYGWLARVRAEHASRDLLVDAAHRLVVLHRDGDDPAAAQRVAWDAVQVSPTSELLWRDLLRAADATGGPDAVRDVVGVLVATLRAADVPVMSAATRALVEELVPDTGQTLRGSA</sequence>
<evidence type="ECO:0000256" key="2">
    <source>
        <dbReference type="ARBA" id="ARBA00023163"/>
    </source>
</evidence>
<evidence type="ECO:0000256" key="3">
    <source>
        <dbReference type="SAM" id="MobiDB-lite"/>
    </source>
</evidence>
<protein>
    <recommendedName>
        <fullName evidence="5">Bacterial transcriptional activator domain-containing protein</fullName>
    </recommendedName>
</protein>
<accession>A0ABX8D546</accession>
<keyword evidence="4" id="KW-1133">Transmembrane helix</keyword>
<evidence type="ECO:0000313" key="6">
    <source>
        <dbReference type="EMBL" id="QVI62178.1"/>
    </source>
</evidence>
<keyword evidence="4" id="KW-0812">Transmembrane</keyword>
<dbReference type="RefSeq" id="WP_207339746.1">
    <property type="nucleotide sequence ID" value="NZ_CP074405.1"/>
</dbReference>
<name>A0ABX8D546_9CELL</name>
<dbReference type="Proteomes" id="UP000677804">
    <property type="component" value="Chromosome"/>
</dbReference>
<evidence type="ECO:0000259" key="5">
    <source>
        <dbReference type="SMART" id="SM01043"/>
    </source>
</evidence>
<gene>
    <name evidence="6" type="ORF">KG103_17470</name>
</gene>
<proteinExistence type="predicted"/>
<feature type="domain" description="Bacterial transcriptional activator" evidence="5">
    <location>
        <begin position="786"/>
        <end position="932"/>
    </location>
</feature>
<evidence type="ECO:0000256" key="1">
    <source>
        <dbReference type="ARBA" id="ARBA00023015"/>
    </source>
</evidence>
<reference evidence="6 7" key="1">
    <citation type="submission" date="2021-05" db="EMBL/GenBank/DDBJ databases">
        <title>Novel species in genus Cellulomonas.</title>
        <authorList>
            <person name="Zhang G."/>
        </authorList>
    </citation>
    <scope>NUCLEOTIDE SEQUENCE [LARGE SCALE GENOMIC DNA]</scope>
    <source>
        <strain evidence="7">zg-ZUI222</strain>
    </source>
</reference>
<feature type="transmembrane region" description="Helical" evidence="4">
    <location>
        <begin position="29"/>
        <end position="55"/>
    </location>
</feature>
<dbReference type="PANTHER" id="PTHR35807:SF1">
    <property type="entry name" value="TRANSCRIPTIONAL REGULATOR REDD"/>
    <property type="match status" value="1"/>
</dbReference>
<evidence type="ECO:0000256" key="4">
    <source>
        <dbReference type="SAM" id="Phobius"/>
    </source>
</evidence>
<keyword evidence="4" id="KW-0472">Membrane</keyword>
<keyword evidence="1" id="KW-0805">Transcription regulation</keyword>
<feature type="transmembrane region" description="Helical" evidence="4">
    <location>
        <begin position="67"/>
        <end position="88"/>
    </location>
</feature>
<organism evidence="6 7">
    <name type="scientific">Cellulomonas wangleii</name>
    <dbReference type="NCBI Taxonomy" id="2816956"/>
    <lineage>
        <taxon>Bacteria</taxon>
        <taxon>Bacillati</taxon>
        <taxon>Actinomycetota</taxon>
        <taxon>Actinomycetes</taxon>
        <taxon>Micrococcales</taxon>
        <taxon>Cellulomonadaceae</taxon>
        <taxon>Cellulomonas</taxon>
    </lineage>
</organism>
<dbReference type="PANTHER" id="PTHR35807">
    <property type="entry name" value="TRANSCRIPTIONAL REGULATOR REDD-RELATED"/>
    <property type="match status" value="1"/>
</dbReference>
<dbReference type="InterPro" id="IPR051677">
    <property type="entry name" value="AfsR-DnrI-RedD_regulator"/>
</dbReference>
<dbReference type="EMBL" id="CP074405">
    <property type="protein sequence ID" value="QVI62178.1"/>
    <property type="molecule type" value="Genomic_DNA"/>
</dbReference>
<keyword evidence="2" id="KW-0804">Transcription</keyword>